<evidence type="ECO:0000256" key="6">
    <source>
        <dbReference type="ARBA" id="ARBA00022741"/>
    </source>
</evidence>
<feature type="transmembrane region" description="Helical" evidence="12">
    <location>
        <begin position="213"/>
        <end position="234"/>
    </location>
</feature>
<name>A0AAW1SNY3_9CHLO</name>
<dbReference type="SMART" id="SM00382">
    <property type="entry name" value="AAA"/>
    <property type="match status" value="2"/>
</dbReference>
<dbReference type="Proteomes" id="UP001485043">
    <property type="component" value="Unassembled WGS sequence"/>
</dbReference>
<dbReference type="Gene3D" id="1.20.1560.10">
    <property type="entry name" value="ABC transporter type 1, transmembrane domain"/>
    <property type="match status" value="2"/>
</dbReference>
<dbReference type="GO" id="GO:0005886">
    <property type="term" value="C:plasma membrane"/>
    <property type="evidence" value="ECO:0007669"/>
    <property type="project" value="UniProtKB-SubCell"/>
</dbReference>
<dbReference type="GO" id="GO:0010328">
    <property type="term" value="F:auxin influx transmembrane transporter activity"/>
    <property type="evidence" value="ECO:0007669"/>
    <property type="project" value="UniProtKB-ARBA"/>
</dbReference>
<evidence type="ECO:0000256" key="7">
    <source>
        <dbReference type="ARBA" id="ARBA00022840"/>
    </source>
</evidence>
<dbReference type="InterPro" id="IPR039421">
    <property type="entry name" value="Type_1_exporter"/>
</dbReference>
<dbReference type="InterPro" id="IPR003593">
    <property type="entry name" value="AAA+_ATPase"/>
</dbReference>
<feature type="transmembrane region" description="Helical" evidence="12">
    <location>
        <begin position="1007"/>
        <end position="1026"/>
    </location>
</feature>
<keyword evidence="10" id="KW-0325">Glycoprotein</keyword>
<keyword evidence="5" id="KW-0677">Repeat</keyword>
<proteinExistence type="inferred from homology"/>
<evidence type="ECO:0000259" key="13">
    <source>
        <dbReference type="PROSITE" id="PS50893"/>
    </source>
</evidence>
<dbReference type="GO" id="GO:0005743">
    <property type="term" value="C:mitochondrial inner membrane"/>
    <property type="evidence" value="ECO:0007669"/>
    <property type="project" value="TreeGrafter"/>
</dbReference>
<feature type="transmembrane region" description="Helical" evidence="12">
    <location>
        <begin position="312"/>
        <end position="332"/>
    </location>
</feature>
<dbReference type="GO" id="GO:0090374">
    <property type="term" value="P:oligopeptide export from mitochondrion"/>
    <property type="evidence" value="ECO:0007669"/>
    <property type="project" value="TreeGrafter"/>
</dbReference>
<dbReference type="FunFam" id="1.20.1560.10:FF:000009">
    <property type="entry name" value="ABC transporter B family member 1"/>
    <property type="match status" value="1"/>
</dbReference>
<reference evidence="15 16" key="1">
    <citation type="journal article" date="2024" name="Nat. Commun.">
        <title>Phylogenomics reveals the evolutionary origins of lichenization in chlorophyte algae.</title>
        <authorList>
            <person name="Puginier C."/>
            <person name="Libourel C."/>
            <person name="Otte J."/>
            <person name="Skaloud P."/>
            <person name="Haon M."/>
            <person name="Grisel S."/>
            <person name="Petersen M."/>
            <person name="Berrin J.G."/>
            <person name="Delaux P.M."/>
            <person name="Dal Grande F."/>
            <person name="Keller J."/>
        </authorList>
    </citation>
    <scope>NUCLEOTIDE SEQUENCE [LARGE SCALE GENOMIC DNA]</scope>
    <source>
        <strain evidence="15 16">SAG 2523</strain>
    </source>
</reference>
<evidence type="ECO:0000256" key="12">
    <source>
        <dbReference type="SAM" id="Phobius"/>
    </source>
</evidence>
<evidence type="ECO:0000256" key="5">
    <source>
        <dbReference type="ARBA" id="ARBA00022737"/>
    </source>
</evidence>
<comment type="caution">
    <text evidence="15">The sequence shown here is derived from an EMBL/GenBank/DDBJ whole genome shotgun (WGS) entry which is preliminary data.</text>
</comment>
<feature type="transmembrane region" description="Helical" evidence="12">
    <location>
        <begin position="904"/>
        <end position="931"/>
    </location>
</feature>
<dbReference type="InterPro" id="IPR027417">
    <property type="entry name" value="P-loop_NTPase"/>
</dbReference>
<gene>
    <name evidence="15" type="ORF">WJX84_001047</name>
</gene>
<feature type="transmembrane region" description="Helical" evidence="12">
    <location>
        <begin position="1123"/>
        <end position="1143"/>
    </location>
</feature>
<feature type="transmembrane region" description="Helical" evidence="12">
    <location>
        <begin position="163"/>
        <end position="187"/>
    </location>
</feature>
<protein>
    <submittedName>
        <fullName evidence="15">Uncharacterized protein</fullName>
    </submittedName>
</protein>
<dbReference type="FunFam" id="3.40.50.300:FF:000251">
    <property type="entry name" value="ABC transporter B family member 19"/>
    <property type="match status" value="1"/>
</dbReference>
<dbReference type="CDD" id="cd03249">
    <property type="entry name" value="ABC_MTABC3_MDL1_MDL2"/>
    <property type="match status" value="2"/>
</dbReference>
<dbReference type="Pfam" id="PF00005">
    <property type="entry name" value="ABC_tran"/>
    <property type="match status" value="2"/>
</dbReference>
<sequence length="1428" mass="154321">MSRSRSEPDSTRHHSYTRGELQNLTKPEPGGGDHPGLAHTYPAQYSANGLKVLLQRQPSAKGTQQDVVLARPEPQSPALGTMAAFQTVPAPQTTDNALLATDTSILATDHHLLATTDTLDTTVELGEVELPKAELVSPTSWPPPDQPNLSYFKLYKYCDKLDYLLIFLGALGAAASGAAIPVFSLVFGKIINVLGKGGSPAGLISEVNTVTKYFSYLGVVSFVASFFQMSMWSITGLRQSNRMRALYLERALQQEVGFFDVHATTGMMMSSLNEDTNTVQMAIGEKVGVTIHFLATFVCGYAIAFARGWDLTLVLLSIMPLLAGLAFGIATFMGKREASASSAYATANGIVQEAMSGIRTVVSFNGEARTAARYKKCLLGPEKVGIKSGFFNGLLVGSVQFTFLGSYALALWYGGKRVRDGAYDGGKVMNVLFAAIIGGFSLGQAAPNFQYFTKGKIGGARIFAVIDRQPEISTHKLPPPSPTPKSLTYAFDDPTSAQEAGMSQDQQRMASQDDTKASQADRELPQQIAGLVELRNVHFSYPARPDVEVMSGFNLTVQPGKTLALVGESGSGKSTTIQLIQRFYDPTQGQVLLDGRDIRSVPLEWLRSHMGLVSQEPVLFACSLRDNIMYGRPGSSQEELEAAARAAYAHDFIMSFPDGYDTMVGEKGSAMSGGQKQRVAIARAILRNPRLLLLDEATAALDARSERAVQAALDGLMVNRTTVVVAHRLSTILNADSISVVGKGKIVEQGNHAELVARPNGAYATLVRLQQSAPAVDTKPRKEVDGEADFALAAHSSKMLVSQKQLGIDMDDSKALQQQKVIPKWQFWRRGRRQQPVDTGLPEPKVDASFGRLLSYNKPEWGWAVLGVIASAGSGVIMPVFALALSSVVSLFFNPNKAYQAHQIAIWSGGFAAIGFAALVCAIAQQFSFGLMGQRLTQRMRHLLLASALRQEMGWFDRDENSSGAIAGRLSTDAAHIRGAVADFAGMICQNMFTMIAAYAIAFSYNWKMTLVVTALLPLIAFGFVVQNKFMQQYGSQANKLYDQANQVASEAFSSIRVVAAFTLEQHILKLYRGLLAAPSKACRRSAWTSGLGFGIGQGSIFFVYALVFWYGGQLISQGQLTFASLLKVFFAIVLGAIGLTQAQMAFPDVAKAGGASKRVFTVIDRQPLIQDAPDAKHLAQVQGELVIRDVSFSYPQRPKVKVLRGFSLQAHAGQTVALVGASGNGKSTIIGLIERWYDVSSGQILLDGHNIRDLELHWLRSNIGLVGQEPLLFSCTIRENICYGCPEATDQQVLSAAADSNALTFIQQLPEGLDTQVGEGGLQLSGGQKQRVAIARAIVRNPKLLLLDEATSALDATSEQVVQQALERVMAGRTTLVIAHRLSTIQGANNIAVVQSGRVYEQGTHSQLMRLEGGAYASLVRHQQQAH</sequence>
<feature type="domain" description="ABC transmembrane type-1" evidence="14">
    <location>
        <begin position="167"/>
        <end position="454"/>
    </location>
</feature>
<feature type="region of interest" description="Disordered" evidence="11">
    <location>
        <begin position="1"/>
        <end position="41"/>
    </location>
</feature>
<evidence type="ECO:0000256" key="10">
    <source>
        <dbReference type="ARBA" id="ARBA00023180"/>
    </source>
</evidence>
<evidence type="ECO:0000256" key="1">
    <source>
        <dbReference type="ARBA" id="ARBA00004651"/>
    </source>
</evidence>
<comment type="subcellular location">
    <subcellularLocation>
        <location evidence="1">Cell membrane</location>
        <topology evidence="1">Multi-pass membrane protein</topology>
    </subcellularLocation>
</comment>
<evidence type="ECO:0000256" key="4">
    <source>
        <dbReference type="ARBA" id="ARBA00022692"/>
    </source>
</evidence>
<dbReference type="CDD" id="cd18577">
    <property type="entry name" value="ABC_6TM_Pgp_ABCB1_D1_like"/>
    <property type="match status" value="1"/>
</dbReference>
<dbReference type="PROSITE" id="PS50893">
    <property type="entry name" value="ABC_TRANSPORTER_2"/>
    <property type="match status" value="2"/>
</dbReference>
<dbReference type="InterPro" id="IPR017871">
    <property type="entry name" value="ABC_transporter-like_CS"/>
</dbReference>
<evidence type="ECO:0000256" key="9">
    <source>
        <dbReference type="ARBA" id="ARBA00023136"/>
    </source>
</evidence>
<evidence type="ECO:0000313" key="15">
    <source>
        <dbReference type="EMBL" id="KAK9848551.1"/>
    </source>
</evidence>
<dbReference type="InterPro" id="IPR011527">
    <property type="entry name" value="ABC1_TM_dom"/>
</dbReference>
<evidence type="ECO:0000259" key="14">
    <source>
        <dbReference type="PROSITE" id="PS50929"/>
    </source>
</evidence>
<dbReference type="GO" id="GO:0015421">
    <property type="term" value="F:ABC-type oligopeptide transporter activity"/>
    <property type="evidence" value="ECO:0007669"/>
    <property type="project" value="TreeGrafter"/>
</dbReference>
<evidence type="ECO:0000313" key="16">
    <source>
        <dbReference type="Proteomes" id="UP001485043"/>
    </source>
</evidence>
<keyword evidence="9 12" id="KW-0472">Membrane</keyword>
<dbReference type="SUPFAM" id="SSF90123">
    <property type="entry name" value="ABC transporter transmembrane region"/>
    <property type="match status" value="2"/>
</dbReference>
<feature type="transmembrane region" description="Helical" evidence="12">
    <location>
        <begin position="1091"/>
        <end position="1111"/>
    </location>
</feature>
<dbReference type="GO" id="GO:0005524">
    <property type="term" value="F:ATP binding"/>
    <property type="evidence" value="ECO:0007669"/>
    <property type="project" value="UniProtKB-KW"/>
</dbReference>
<feature type="compositionally biased region" description="Polar residues" evidence="11">
    <location>
        <begin position="497"/>
        <end position="510"/>
    </location>
</feature>
<evidence type="ECO:0000256" key="2">
    <source>
        <dbReference type="ARBA" id="ARBA00007577"/>
    </source>
</evidence>
<feature type="transmembrane region" description="Helical" evidence="12">
    <location>
        <begin position="390"/>
        <end position="413"/>
    </location>
</feature>
<dbReference type="Pfam" id="PF00664">
    <property type="entry name" value="ABC_membrane"/>
    <property type="match status" value="2"/>
</dbReference>
<dbReference type="CDD" id="cd18578">
    <property type="entry name" value="ABC_6TM_Pgp_ABCB1_D2_like"/>
    <property type="match status" value="1"/>
</dbReference>
<dbReference type="EMBL" id="JALJOV010001394">
    <property type="protein sequence ID" value="KAK9848551.1"/>
    <property type="molecule type" value="Genomic_DNA"/>
</dbReference>
<keyword evidence="6" id="KW-0547">Nucleotide-binding</keyword>
<keyword evidence="7" id="KW-0067">ATP-binding</keyword>
<keyword evidence="3" id="KW-0813">Transport</keyword>
<dbReference type="FunFam" id="3.40.50.300:FF:000066">
    <property type="entry name" value="ABC transporter B family member 1"/>
    <property type="match status" value="1"/>
</dbReference>
<feature type="domain" description="ABC transporter" evidence="13">
    <location>
        <begin position="1186"/>
        <end position="1422"/>
    </location>
</feature>
<comment type="similarity">
    <text evidence="2">Belongs to the ABC transporter superfamily. ABCB family. Multidrug resistance exporter (TC 3.A.1.201) subfamily.</text>
</comment>
<dbReference type="PROSITE" id="PS50929">
    <property type="entry name" value="ABC_TM1F"/>
    <property type="match status" value="2"/>
</dbReference>
<accession>A0AAW1SNY3</accession>
<evidence type="ECO:0000256" key="8">
    <source>
        <dbReference type="ARBA" id="ARBA00022989"/>
    </source>
</evidence>
<feature type="compositionally biased region" description="Basic and acidic residues" evidence="11">
    <location>
        <begin position="511"/>
        <end position="521"/>
    </location>
</feature>
<feature type="domain" description="ABC transporter" evidence="13">
    <location>
        <begin position="532"/>
        <end position="768"/>
    </location>
</feature>
<keyword evidence="16" id="KW-1185">Reference proteome</keyword>
<dbReference type="PANTHER" id="PTHR43394:SF16">
    <property type="entry name" value="ABC TRANSPORTER B FAMILY MEMBER 4-LIKE ISOFORM X1"/>
    <property type="match status" value="1"/>
</dbReference>
<evidence type="ECO:0000256" key="3">
    <source>
        <dbReference type="ARBA" id="ARBA00022448"/>
    </source>
</evidence>
<keyword evidence="4 12" id="KW-0812">Transmembrane</keyword>
<dbReference type="InterPro" id="IPR003439">
    <property type="entry name" value="ABC_transporter-like_ATP-bd"/>
</dbReference>
<feature type="transmembrane region" description="Helical" evidence="12">
    <location>
        <begin position="861"/>
        <end position="884"/>
    </location>
</feature>
<feature type="transmembrane region" description="Helical" evidence="12">
    <location>
        <begin position="980"/>
        <end position="1001"/>
    </location>
</feature>
<dbReference type="PANTHER" id="PTHR43394">
    <property type="entry name" value="ATP-DEPENDENT PERMEASE MDL1, MITOCHONDRIAL"/>
    <property type="match status" value="1"/>
</dbReference>
<dbReference type="GO" id="GO:0016887">
    <property type="term" value="F:ATP hydrolysis activity"/>
    <property type="evidence" value="ECO:0007669"/>
    <property type="project" value="InterPro"/>
</dbReference>
<keyword evidence="8 12" id="KW-1133">Transmembrane helix</keyword>
<dbReference type="InterPro" id="IPR036640">
    <property type="entry name" value="ABC1_TM_sf"/>
</dbReference>
<dbReference type="SUPFAM" id="SSF52540">
    <property type="entry name" value="P-loop containing nucleoside triphosphate hydrolases"/>
    <property type="match status" value="2"/>
</dbReference>
<evidence type="ECO:0000256" key="11">
    <source>
        <dbReference type="SAM" id="MobiDB-lite"/>
    </source>
</evidence>
<feature type="compositionally biased region" description="Basic and acidic residues" evidence="11">
    <location>
        <begin position="1"/>
        <end position="12"/>
    </location>
</feature>
<feature type="transmembrane region" description="Helical" evidence="12">
    <location>
        <begin position="428"/>
        <end position="446"/>
    </location>
</feature>
<dbReference type="GO" id="GO:0010329">
    <property type="term" value="F:auxin efflux transmembrane transporter activity"/>
    <property type="evidence" value="ECO:0007669"/>
    <property type="project" value="UniProtKB-ARBA"/>
</dbReference>
<dbReference type="Gene3D" id="3.40.50.300">
    <property type="entry name" value="P-loop containing nucleotide triphosphate hydrolases"/>
    <property type="match status" value="2"/>
</dbReference>
<feature type="domain" description="ABC transmembrane type-1" evidence="14">
    <location>
        <begin position="865"/>
        <end position="1152"/>
    </location>
</feature>
<organism evidence="15 16">
    <name type="scientific">Apatococcus fuscideae</name>
    <dbReference type="NCBI Taxonomy" id="2026836"/>
    <lineage>
        <taxon>Eukaryota</taxon>
        <taxon>Viridiplantae</taxon>
        <taxon>Chlorophyta</taxon>
        <taxon>core chlorophytes</taxon>
        <taxon>Trebouxiophyceae</taxon>
        <taxon>Chlorellales</taxon>
        <taxon>Chlorellaceae</taxon>
        <taxon>Apatococcus</taxon>
    </lineage>
</organism>
<dbReference type="PROSITE" id="PS00211">
    <property type="entry name" value="ABC_TRANSPORTER_1"/>
    <property type="match status" value="2"/>
</dbReference>
<feature type="region of interest" description="Disordered" evidence="11">
    <location>
        <begin position="497"/>
        <end position="521"/>
    </location>
</feature>